<accession>A0ABU0W0E8</accession>
<evidence type="ECO:0000313" key="2">
    <source>
        <dbReference type="EMBL" id="MDQ2067489.1"/>
    </source>
</evidence>
<proteinExistence type="predicted"/>
<comment type="caution">
    <text evidence="2">The sequence shown here is derived from an EMBL/GenBank/DDBJ whole genome shotgun (WGS) entry which is preliminary data.</text>
</comment>
<reference evidence="2 3" key="1">
    <citation type="submission" date="2023-08" db="EMBL/GenBank/DDBJ databases">
        <title>Characterization of two Paracoccaceae strains isolated from Phycosphere and proposal of Xinfangfangia lacusdiani sp. nov.</title>
        <authorList>
            <person name="Deng Y."/>
            <person name="Zhang Y.Q."/>
        </authorList>
    </citation>
    <scope>NUCLEOTIDE SEQUENCE [LARGE SCALE GENOMIC DNA]</scope>
    <source>
        <strain evidence="2 3">CPCC 101601</strain>
    </source>
</reference>
<protein>
    <submittedName>
        <fullName evidence="2">MOSC domain-containing protein</fullName>
    </submittedName>
</protein>
<sequence>MTAQTAHIFRHPIKAHGREELASVVLSAGGPMPLDRHWAVAHELSKFDPAAPAWTPCGHFQRGARTTAVMAITSRYDEATGLMQVQHPELPDLTFSPATEGPKFIEWLAPISPTERFRPTALVSAPGHAMTDTDYPSVSLMNLASNADLGRYMGMELSIHRWRANFWLEGLAPWAEMSWIGKRLRMGEALLEVRELVPRCRSTTADPATGRVEGDTLDALRKHIGQQDFGVIAVVLEGGAITRGSNVEVLS</sequence>
<dbReference type="Gene3D" id="2.40.33.20">
    <property type="entry name" value="PK beta-barrel domain-like"/>
    <property type="match status" value="1"/>
</dbReference>
<gene>
    <name evidence="2" type="ORF">Q9295_14010</name>
</gene>
<dbReference type="InterPro" id="IPR011037">
    <property type="entry name" value="Pyrv_Knase-like_insert_dom_sf"/>
</dbReference>
<dbReference type="PROSITE" id="PS51340">
    <property type="entry name" value="MOSC"/>
    <property type="match status" value="1"/>
</dbReference>
<feature type="domain" description="MOSC" evidence="1">
    <location>
        <begin position="112"/>
        <end position="250"/>
    </location>
</feature>
<dbReference type="Pfam" id="PF03473">
    <property type="entry name" value="MOSC"/>
    <property type="match status" value="1"/>
</dbReference>
<dbReference type="RefSeq" id="WP_306681191.1">
    <property type="nucleotide sequence ID" value="NZ_JAVDBT010000013.1"/>
</dbReference>
<keyword evidence="3" id="KW-1185">Reference proteome</keyword>
<name>A0ABU0W0E8_9RHOB</name>
<organism evidence="2 3">
    <name type="scientific">Pseudogemmobacter lacusdianii</name>
    <dbReference type="NCBI Taxonomy" id="3069608"/>
    <lineage>
        <taxon>Bacteria</taxon>
        <taxon>Pseudomonadati</taxon>
        <taxon>Pseudomonadota</taxon>
        <taxon>Alphaproteobacteria</taxon>
        <taxon>Rhodobacterales</taxon>
        <taxon>Paracoccaceae</taxon>
        <taxon>Pseudogemmobacter</taxon>
    </lineage>
</organism>
<dbReference type="SUPFAM" id="SSF50800">
    <property type="entry name" value="PK beta-barrel domain-like"/>
    <property type="match status" value="1"/>
</dbReference>
<dbReference type="InterPro" id="IPR005302">
    <property type="entry name" value="MoCF_Sase_C"/>
</dbReference>
<dbReference type="EMBL" id="JAVDBT010000013">
    <property type="protein sequence ID" value="MDQ2067489.1"/>
    <property type="molecule type" value="Genomic_DNA"/>
</dbReference>
<evidence type="ECO:0000259" key="1">
    <source>
        <dbReference type="PROSITE" id="PS51340"/>
    </source>
</evidence>
<dbReference type="Proteomes" id="UP001239680">
    <property type="component" value="Unassembled WGS sequence"/>
</dbReference>
<evidence type="ECO:0000313" key="3">
    <source>
        <dbReference type="Proteomes" id="UP001239680"/>
    </source>
</evidence>